<dbReference type="InterPro" id="IPR050508">
    <property type="entry name" value="Methyltransf_Superfamily"/>
</dbReference>
<keyword evidence="2" id="KW-0808">Transferase</keyword>
<dbReference type="InterPro" id="IPR029063">
    <property type="entry name" value="SAM-dependent_MTases_sf"/>
</dbReference>
<dbReference type="Proteomes" id="UP000218765">
    <property type="component" value="Chromosome"/>
</dbReference>
<dbReference type="EMBL" id="AP018052">
    <property type="protein sequence ID" value="BAZ94012.1"/>
    <property type="molecule type" value="Genomic_DNA"/>
</dbReference>
<accession>A0A1Z4VRH1</accession>
<feature type="domain" description="Methyltransferase type 11" evidence="1">
    <location>
        <begin position="47"/>
        <end position="143"/>
    </location>
</feature>
<reference evidence="2 3" key="1">
    <citation type="submission" date="2017-05" db="EMBL/GenBank/DDBJ databases">
        <title>Thiocyanate degradation by Thiohalobacter thiocyanaticus FOKN1.</title>
        <authorList>
            <person name="Oshiki M."/>
            <person name="Fukushima T."/>
            <person name="Kawano S."/>
            <person name="Nakagawa J."/>
        </authorList>
    </citation>
    <scope>NUCLEOTIDE SEQUENCE [LARGE SCALE GENOMIC DNA]</scope>
    <source>
        <strain evidence="2 3">FOKN1</strain>
    </source>
</reference>
<name>A0A1Z4VRH1_9GAMM</name>
<dbReference type="Pfam" id="PF08241">
    <property type="entry name" value="Methyltransf_11"/>
    <property type="match status" value="1"/>
</dbReference>
<keyword evidence="3" id="KW-1185">Reference proteome</keyword>
<dbReference type="InterPro" id="IPR013216">
    <property type="entry name" value="Methyltransf_11"/>
</dbReference>
<evidence type="ECO:0000259" key="1">
    <source>
        <dbReference type="Pfam" id="PF08241"/>
    </source>
</evidence>
<dbReference type="GO" id="GO:0008757">
    <property type="term" value="F:S-adenosylmethionine-dependent methyltransferase activity"/>
    <property type="evidence" value="ECO:0007669"/>
    <property type="project" value="InterPro"/>
</dbReference>
<dbReference type="PANTHER" id="PTHR42912">
    <property type="entry name" value="METHYLTRANSFERASE"/>
    <property type="match status" value="1"/>
</dbReference>
<evidence type="ECO:0000313" key="2">
    <source>
        <dbReference type="EMBL" id="BAZ94012.1"/>
    </source>
</evidence>
<dbReference type="SUPFAM" id="SSF53335">
    <property type="entry name" value="S-adenosyl-L-methionine-dependent methyltransferases"/>
    <property type="match status" value="1"/>
</dbReference>
<evidence type="ECO:0000313" key="3">
    <source>
        <dbReference type="Proteomes" id="UP000218765"/>
    </source>
</evidence>
<dbReference type="PANTHER" id="PTHR42912:SF93">
    <property type="entry name" value="N6-ADENOSINE-METHYLTRANSFERASE TMT1A"/>
    <property type="match status" value="1"/>
</dbReference>
<dbReference type="CDD" id="cd02440">
    <property type="entry name" value="AdoMet_MTases"/>
    <property type="match status" value="1"/>
</dbReference>
<sequence length="226" mass="25525">MTLDIEAIRKSYKRYAAGYDLLFGGVFHAGRTTLVQRMDLQPGDRVLEVGVGTGLSLPMYPADVEIVGIDLSPEMLERAERRCRRLGMQSRVRLELMDAEDMSFDDASFDKVAAMYVATVSPRPARLIEEMGRVCKPGGDLFILNHFSSANPVLGGIERLLAPLSRRLGWRPDFSLEEFLWETRLDLVERIPVNLFGYWMLLHARNRMDMPMSMAAPLSQTAARAE</sequence>
<keyword evidence="2" id="KW-0489">Methyltransferase</keyword>
<dbReference type="AlphaFoldDB" id="A0A1Z4VRH1"/>
<dbReference type="KEGG" id="ttc:FOKN1_1624"/>
<dbReference type="Gene3D" id="3.40.50.150">
    <property type="entry name" value="Vaccinia Virus protein VP39"/>
    <property type="match status" value="1"/>
</dbReference>
<dbReference type="RefSeq" id="WP_231971477.1">
    <property type="nucleotide sequence ID" value="NZ_AP018052.1"/>
</dbReference>
<gene>
    <name evidence="2" type="ORF">FOKN1_1624</name>
</gene>
<protein>
    <submittedName>
        <fullName evidence="2">SAM-dependent methyltransferases</fullName>
    </submittedName>
</protein>
<proteinExistence type="predicted"/>
<dbReference type="GO" id="GO:0032259">
    <property type="term" value="P:methylation"/>
    <property type="evidence" value="ECO:0007669"/>
    <property type="project" value="UniProtKB-KW"/>
</dbReference>
<organism evidence="2 3">
    <name type="scientific">Thiohalobacter thiocyanaticus</name>
    <dbReference type="NCBI Taxonomy" id="585455"/>
    <lineage>
        <taxon>Bacteria</taxon>
        <taxon>Pseudomonadati</taxon>
        <taxon>Pseudomonadota</taxon>
        <taxon>Gammaproteobacteria</taxon>
        <taxon>Thiohalobacterales</taxon>
        <taxon>Thiohalobacteraceae</taxon>
        <taxon>Thiohalobacter</taxon>
    </lineage>
</organism>